<evidence type="ECO:0000256" key="5">
    <source>
        <dbReference type="ARBA" id="ARBA00022723"/>
    </source>
</evidence>
<comment type="pathway">
    <text evidence="1">Amino-acid biosynthesis; L-histidine biosynthesis; L-histidine from 5-phospho-alpha-D-ribose 1-diphosphate: step 8/9.</text>
</comment>
<dbReference type="FunFam" id="3.40.50.1000:FF:000025">
    <property type="entry name" value="HAD hydrolase, family IB"/>
    <property type="match status" value="1"/>
</dbReference>
<keyword evidence="6 11" id="KW-0378">Hydrolase</keyword>
<protein>
    <recommendedName>
        <fullName evidence="4">Histidinol-phosphatase</fullName>
        <ecNumber evidence="3">3.1.3.15</ecNumber>
    </recommendedName>
    <alternativeName>
        <fullName evidence="8">Histidinol-phosphate phosphatase</fullName>
    </alternativeName>
</protein>
<dbReference type="InterPro" id="IPR023214">
    <property type="entry name" value="HAD_sf"/>
</dbReference>
<dbReference type="InterPro" id="IPR050582">
    <property type="entry name" value="HAD-like_SerB"/>
</dbReference>
<gene>
    <name evidence="11" type="ORF">EOE66_10860</name>
</gene>
<evidence type="ECO:0000256" key="2">
    <source>
        <dbReference type="ARBA" id="ARBA00009184"/>
    </source>
</evidence>
<dbReference type="InterPro" id="IPR006385">
    <property type="entry name" value="HAD_hydro_SerB1"/>
</dbReference>
<dbReference type="OrthoDB" id="9784466at2"/>
<evidence type="ECO:0000313" key="11">
    <source>
        <dbReference type="EMBL" id="RVU46335.1"/>
    </source>
</evidence>
<keyword evidence="7" id="KW-0460">Magnesium</keyword>
<evidence type="ECO:0000313" key="12">
    <source>
        <dbReference type="Proteomes" id="UP000285575"/>
    </source>
</evidence>
<dbReference type="NCBIfam" id="TIGR01488">
    <property type="entry name" value="HAD-SF-IB"/>
    <property type="match status" value="1"/>
</dbReference>
<comment type="caution">
    <text evidence="11">The sequence shown here is derived from an EMBL/GenBank/DDBJ whole genome shotgun (WGS) entry which is preliminary data.</text>
</comment>
<dbReference type="EC" id="3.1.3.15" evidence="3"/>
<evidence type="ECO:0000256" key="9">
    <source>
        <dbReference type="ARBA" id="ARBA00052092"/>
    </source>
</evidence>
<dbReference type="NCBIfam" id="TIGR01490">
    <property type="entry name" value="HAD-SF-IB-hyp1"/>
    <property type="match status" value="1"/>
</dbReference>
<dbReference type="InterPro" id="IPR036412">
    <property type="entry name" value="HAD-like_sf"/>
</dbReference>
<comment type="similarity">
    <text evidence="2">Belongs to the HAD-like hydrolase superfamily. SerB family.</text>
</comment>
<evidence type="ECO:0000256" key="4">
    <source>
        <dbReference type="ARBA" id="ARBA00021697"/>
    </source>
</evidence>
<dbReference type="GO" id="GO:0046872">
    <property type="term" value="F:metal ion binding"/>
    <property type="evidence" value="ECO:0007669"/>
    <property type="project" value="UniProtKB-KW"/>
</dbReference>
<sequence>MNLTLFDLDGTLIPKDSDHAFGEFLITLGWADAATFRRRNDGFYEDYLQGRLDIDAYVDFATSAWRDRSPAELQRTTERFIEIVIRPMLHPQALDLVQRHREAGDLLAVVTATNDFVTRPIARLFGVDELIATTLQRDASGRVTGRIEGVPSFREGKITRVEAWLAARGQRLADFERCTFYSDSTNDLPLLEHVSAPVATNPGPALERIAQERGWPVLKLFP</sequence>
<evidence type="ECO:0000256" key="1">
    <source>
        <dbReference type="ARBA" id="ARBA00004970"/>
    </source>
</evidence>
<dbReference type="PANTHER" id="PTHR43344">
    <property type="entry name" value="PHOSPHOSERINE PHOSPHATASE"/>
    <property type="match status" value="1"/>
</dbReference>
<reference evidence="11 12" key="1">
    <citation type="submission" date="2019-01" db="EMBL/GenBank/DDBJ databases">
        <authorList>
            <person name="Chen W.-M."/>
        </authorList>
    </citation>
    <scope>NUCLEOTIDE SEQUENCE [LARGE SCALE GENOMIC DNA]</scope>
    <source>
        <strain evidence="11 12">KYPY4</strain>
    </source>
</reference>
<dbReference type="CDD" id="cd02612">
    <property type="entry name" value="HAD_PGPPase"/>
    <property type="match status" value="1"/>
</dbReference>
<keyword evidence="5" id="KW-0479">Metal-binding</keyword>
<dbReference type="PANTHER" id="PTHR43344:SF13">
    <property type="entry name" value="PHOSPHATASE RV3661-RELATED"/>
    <property type="match status" value="1"/>
</dbReference>
<name>A0A437RHZ4_9BURK</name>
<evidence type="ECO:0000256" key="8">
    <source>
        <dbReference type="ARBA" id="ARBA00033209"/>
    </source>
</evidence>
<comment type="function">
    <text evidence="10">Catalyzes the dephosphorylation of histidinol-phosphate to histidinol, the direct precursor of histidine.</text>
</comment>
<organism evidence="11 12">
    <name type="scientific">Rubrivivax rivuli</name>
    <dbReference type="NCBI Taxonomy" id="1862385"/>
    <lineage>
        <taxon>Bacteria</taxon>
        <taxon>Pseudomonadati</taxon>
        <taxon>Pseudomonadota</taxon>
        <taxon>Betaproteobacteria</taxon>
        <taxon>Burkholderiales</taxon>
        <taxon>Sphaerotilaceae</taxon>
        <taxon>Rubrivivax</taxon>
    </lineage>
</organism>
<comment type="catalytic activity">
    <reaction evidence="9">
        <text>L-histidinol phosphate + H2O = L-histidinol + phosphate</text>
        <dbReference type="Rhea" id="RHEA:14465"/>
        <dbReference type="ChEBI" id="CHEBI:15377"/>
        <dbReference type="ChEBI" id="CHEBI:43474"/>
        <dbReference type="ChEBI" id="CHEBI:57699"/>
        <dbReference type="ChEBI" id="CHEBI:57980"/>
        <dbReference type="EC" id="3.1.3.15"/>
    </reaction>
    <physiologicalReaction direction="left-to-right" evidence="9">
        <dbReference type="Rhea" id="RHEA:14466"/>
    </physiologicalReaction>
</comment>
<accession>A0A437RHZ4</accession>
<evidence type="ECO:0000256" key="7">
    <source>
        <dbReference type="ARBA" id="ARBA00022842"/>
    </source>
</evidence>
<dbReference type="Proteomes" id="UP000285575">
    <property type="component" value="Unassembled WGS sequence"/>
</dbReference>
<dbReference type="Pfam" id="PF12710">
    <property type="entry name" value="HAD"/>
    <property type="match status" value="1"/>
</dbReference>
<proteinExistence type="inferred from homology"/>
<keyword evidence="12" id="KW-1185">Reference proteome</keyword>
<dbReference type="Gene3D" id="1.20.1440.100">
    <property type="entry name" value="SG protein - dephosphorylation function"/>
    <property type="match status" value="1"/>
</dbReference>
<evidence type="ECO:0000256" key="6">
    <source>
        <dbReference type="ARBA" id="ARBA00022801"/>
    </source>
</evidence>
<dbReference type="EMBL" id="SACR01000003">
    <property type="protein sequence ID" value="RVU46335.1"/>
    <property type="molecule type" value="Genomic_DNA"/>
</dbReference>
<dbReference type="GO" id="GO:0004401">
    <property type="term" value="F:histidinol-phosphatase activity"/>
    <property type="evidence" value="ECO:0007669"/>
    <property type="project" value="UniProtKB-EC"/>
</dbReference>
<dbReference type="SUPFAM" id="SSF56784">
    <property type="entry name" value="HAD-like"/>
    <property type="match status" value="1"/>
</dbReference>
<dbReference type="Gene3D" id="3.40.50.1000">
    <property type="entry name" value="HAD superfamily/HAD-like"/>
    <property type="match status" value="1"/>
</dbReference>
<evidence type="ECO:0000256" key="3">
    <source>
        <dbReference type="ARBA" id="ARBA00013085"/>
    </source>
</evidence>
<evidence type="ECO:0000256" key="10">
    <source>
        <dbReference type="ARBA" id="ARBA00053547"/>
    </source>
</evidence>
<dbReference type="RefSeq" id="WP_128228698.1">
    <property type="nucleotide sequence ID" value="NZ_SACR01000003.1"/>
</dbReference>
<dbReference type="AlphaFoldDB" id="A0A437RHZ4"/>